<organism evidence="2 3">
    <name type="scientific">Phocicoccus schoeneichii</name>
    <dbReference type="NCBI Taxonomy" id="1812261"/>
    <lineage>
        <taxon>Bacteria</taxon>
        <taxon>Bacillati</taxon>
        <taxon>Bacillota</taxon>
        <taxon>Bacilli</taxon>
        <taxon>Bacillales</taxon>
        <taxon>Salinicoccaceae</taxon>
        <taxon>Phocicoccus</taxon>
    </lineage>
</organism>
<accession>A0A6V7R961</accession>
<proteinExistence type="predicted"/>
<keyword evidence="1" id="KW-0812">Transmembrane</keyword>
<keyword evidence="3" id="KW-1185">Reference proteome</keyword>
<feature type="transmembrane region" description="Helical" evidence="1">
    <location>
        <begin position="5"/>
        <end position="28"/>
    </location>
</feature>
<evidence type="ECO:0000313" key="3">
    <source>
        <dbReference type="Proteomes" id="UP000521032"/>
    </source>
</evidence>
<keyword evidence="1" id="KW-1133">Transmembrane helix</keyword>
<evidence type="ECO:0000313" key="2">
    <source>
        <dbReference type="EMBL" id="CAD2073816.1"/>
    </source>
</evidence>
<dbReference type="Proteomes" id="UP000521032">
    <property type="component" value="Unassembled WGS sequence"/>
</dbReference>
<evidence type="ECO:0000256" key="1">
    <source>
        <dbReference type="SAM" id="Phobius"/>
    </source>
</evidence>
<name>A0A6V7R961_9BACL</name>
<gene>
    <name evidence="2" type="ORF">JEOSCH030_00565</name>
</gene>
<reference evidence="2 3" key="1">
    <citation type="submission" date="2020-07" db="EMBL/GenBank/DDBJ databases">
        <authorList>
            <person name="Criscuolo A."/>
        </authorList>
    </citation>
    <scope>NUCLEOTIDE SEQUENCE [LARGE SCALE GENOMIC DNA]</scope>
    <source>
        <strain evidence="3">CIP 111030</strain>
    </source>
</reference>
<dbReference type="RefSeq" id="WP_186085805.1">
    <property type="nucleotide sequence ID" value="NZ_BMDB01000002.1"/>
</dbReference>
<dbReference type="AlphaFoldDB" id="A0A6V7R961"/>
<dbReference type="EMBL" id="CAJEWE010000007">
    <property type="protein sequence ID" value="CAD2073816.1"/>
    <property type="molecule type" value="Genomic_DNA"/>
</dbReference>
<keyword evidence="1" id="KW-0472">Membrane</keyword>
<protein>
    <submittedName>
        <fullName evidence="2">Uncharacterized protein</fullName>
    </submittedName>
</protein>
<comment type="caution">
    <text evidence="2">The sequence shown here is derived from an EMBL/GenBank/DDBJ whole genome shotgun (WGS) entry which is preliminary data.</text>
</comment>
<sequence>MKKTLIVLGIISFIVIIIVFFSPVRYFYELFHNNQHAIANREFKKAIKKFDSSDVTGKDDLLERLKIIDNYINEGSESILISVDIDDITYDNMITLFNEPDETISSVSLQEGNTVHQYKIDNTTLNFHSTGDIIDAFYLEDFYNNFYDSNELDDIFLTAINNHSNRTSDNTQYTDENFENTLDIKEASRHVYRMGWTIPSNKDLIYYDDGKAKYSPEEYVLLKFNKKYNTNHLRTIERRYRESFTDLYDKDKLQENEETFQHILKKFSIEELQNNDYTVQDLEDLLGDFYTLRYHFDYEELTISWYVAQPRNMNEVRTVINLSELPTIESLDDLSSFKITYVDTPARNKYESILETNTYIAK</sequence>